<sequence length="434" mass="46563">MEDNKVPPFITRLMRQRAFWIALLLMALGWALWSWWRPPAASVLELTAAPLRQSLQFSARVESPRRVELGSTLTGRVQSVSLREGERVKQGQVLLALDDSEWRAVAEQARAQAQQARERLRGQREQGLVAAEAQRAQAAAQQAAARRDYQRNEELVAAGFLSPARLDDSRRALDTADAALRAAEAALQGQAGSGAEAAAALAQWRAAEAAAQAAEAKLAQARLLAVGDGVLLARHAEPGQIVQPGKALLVQSVEGPLELVASVDERYLSQLQPGQRARVLADAYPQQPFEASLERLAPLVDAQRGAVQVWLRPQGQVPGFLREDMTLSVELLTAERERALAVPLSALRQDGGSQGRVAVLEAGRVVERTLRLGLRSLDRVEVQQGLQAGELLLLDPRLDLGARVRGVPAPAAAAPARVATGGNPMAQAVGGGAR</sequence>
<evidence type="ECO:0000313" key="7">
    <source>
        <dbReference type="EMBL" id="TDP11240.1"/>
    </source>
</evidence>
<reference evidence="7 8" key="1">
    <citation type="submission" date="2019-03" db="EMBL/GenBank/DDBJ databases">
        <title>Genomic Encyclopedia of Type Strains, Phase IV (KMG-IV): sequencing the most valuable type-strain genomes for metagenomic binning, comparative biology and taxonomic classification.</title>
        <authorList>
            <person name="Goeker M."/>
        </authorList>
    </citation>
    <scope>NUCLEOTIDE SEQUENCE [LARGE SCALE GENOMIC DNA]</scope>
    <source>
        <strain evidence="7 8">DSM 25082</strain>
    </source>
</reference>
<organism evidence="7 8">
    <name type="scientific">Roseateles asaccharophilus</name>
    <dbReference type="NCBI Taxonomy" id="582607"/>
    <lineage>
        <taxon>Bacteria</taxon>
        <taxon>Pseudomonadati</taxon>
        <taxon>Pseudomonadota</taxon>
        <taxon>Betaproteobacteria</taxon>
        <taxon>Burkholderiales</taxon>
        <taxon>Sphaerotilaceae</taxon>
        <taxon>Roseateles</taxon>
    </lineage>
</organism>
<proteinExistence type="inferred from homology"/>
<name>A0A4R6NC30_9BURK</name>
<dbReference type="Gene3D" id="2.40.30.170">
    <property type="match status" value="1"/>
</dbReference>
<comment type="caution">
    <text evidence="7">The sequence shown here is derived from an EMBL/GenBank/DDBJ whole genome shotgun (WGS) entry which is preliminary data.</text>
</comment>
<dbReference type="Pfam" id="PF25876">
    <property type="entry name" value="HH_MFP_RND"/>
    <property type="match status" value="1"/>
</dbReference>
<dbReference type="PRINTS" id="PR01490">
    <property type="entry name" value="RTXTOXIND"/>
</dbReference>
<dbReference type="AlphaFoldDB" id="A0A4R6NC30"/>
<keyword evidence="3" id="KW-0812">Transmembrane</keyword>
<dbReference type="EMBL" id="SNXE01000003">
    <property type="protein sequence ID" value="TDP11240.1"/>
    <property type="molecule type" value="Genomic_DNA"/>
</dbReference>
<gene>
    <name evidence="7" type="ORF">DFR39_103165</name>
</gene>
<dbReference type="InterPro" id="IPR006143">
    <property type="entry name" value="RND_pump_MFP"/>
</dbReference>
<dbReference type="NCBIfam" id="TIGR01730">
    <property type="entry name" value="RND_mfp"/>
    <property type="match status" value="1"/>
</dbReference>
<evidence type="ECO:0000259" key="5">
    <source>
        <dbReference type="Pfam" id="PF25954"/>
    </source>
</evidence>
<dbReference type="Proteomes" id="UP000295357">
    <property type="component" value="Unassembled WGS sequence"/>
</dbReference>
<evidence type="ECO:0000256" key="3">
    <source>
        <dbReference type="SAM" id="Phobius"/>
    </source>
</evidence>
<dbReference type="PANTHER" id="PTHR30469">
    <property type="entry name" value="MULTIDRUG RESISTANCE PROTEIN MDTA"/>
    <property type="match status" value="1"/>
</dbReference>
<keyword evidence="2" id="KW-0175">Coiled coil</keyword>
<dbReference type="InterPro" id="IPR058627">
    <property type="entry name" value="MdtA-like_C"/>
</dbReference>
<dbReference type="Pfam" id="PF25967">
    <property type="entry name" value="RND-MFP_C"/>
    <property type="match status" value="1"/>
</dbReference>
<protein>
    <submittedName>
        <fullName evidence="7">HlyD family secretion protein</fullName>
    </submittedName>
</protein>
<keyword evidence="8" id="KW-1185">Reference proteome</keyword>
<evidence type="ECO:0000256" key="1">
    <source>
        <dbReference type="ARBA" id="ARBA00009477"/>
    </source>
</evidence>
<comment type="similarity">
    <text evidence="1">Belongs to the membrane fusion protein (MFP) (TC 8.A.1) family.</text>
</comment>
<dbReference type="GO" id="GO:0015562">
    <property type="term" value="F:efflux transmembrane transporter activity"/>
    <property type="evidence" value="ECO:0007669"/>
    <property type="project" value="TreeGrafter"/>
</dbReference>
<keyword evidence="3" id="KW-1133">Transmembrane helix</keyword>
<feature type="transmembrane region" description="Helical" evidence="3">
    <location>
        <begin position="18"/>
        <end position="36"/>
    </location>
</feature>
<dbReference type="OrthoDB" id="9806939at2"/>
<keyword evidence="3" id="KW-0472">Membrane</keyword>
<dbReference type="Gene3D" id="2.40.50.100">
    <property type="match status" value="1"/>
</dbReference>
<evidence type="ECO:0000259" key="4">
    <source>
        <dbReference type="Pfam" id="PF25876"/>
    </source>
</evidence>
<evidence type="ECO:0000256" key="2">
    <source>
        <dbReference type="SAM" id="Coils"/>
    </source>
</evidence>
<feature type="domain" description="Multidrug resistance protein MdtA-like alpha-helical hairpin" evidence="4">
    <location>
        <begin position="130"/>
        <end position="188"/>
    </location>
</feature>
<evidence type="ECO:0000259" key="6">
    <source>
        <dbReference type="Pfam" id="PF25967"/>
    </source>
</evidence>
<feature type="domain" description="Multidrug resistance protein MdtA-like C-terminal permuted SH3" evidence="6">
    <location>
        <begin position="339"/>
        <end position="391"/>
    </location>
</feature>
<dbReference type="InterPro" id="IPR058792">
    <property type="entry name" value="Beta-barrel_RND_2"/>
</dbReference>
<feature type="coiled-coil region" evidence="2">
    <location>
        <begin position="103"/>
        <end position="186"/>
    </location>
</feature>
<dbReference type="Gene3D" id="1.10.287.470">
    <property type="entry name" value="Helix hairpin bin"/>
    <property type="match status" value="2"/>
</dbReference>
<dbReference type="InterPro" id="IPR058624">
    <property type="entry name" value="MdtA-like_HH"/>
</dbReference>
<dbReference type="SUPFAM" id="SSF111369">
    <property type="entry name" value="HlyD-like secretion proteins"/>
    <property type="match status" value="2"/>
</dbReference>
<evidence type="ECO:0000313" key="8">
    <source>
        <dbReference type="Proteomes" id="UP000295357"/>
    </source>
</evidence>
<dbReference type="Gene3D" id="2.40.420.20">
    <property type="match status" value="1"/>
</dbReference>
<feature type="domain" description="CusB-like beta-barrel" evidence="5">
    <location>
        <begin position="259"/>
        <end position="309"/>
    </location>
</feature>
<dbReference type="RefSeq" id="WP_133603150.1">
    <property type="nucleotide sequence ID" value="NZ_SNXE01000003.1"/>
</dbReference>
<dbReference type="Pfam" id="PF25954">
    <property type="entry name" value="Beta-barrel_RND_2"/>
    <property type="match status" value="1"/>
</dbReference>
<accession>A0A4R6NC30</accession>
<dbReference type="GO" id="GO:1990281">
    <property type="term" value="C:efflux pump complex"/>
    <property type="evidence" value="ECO:0007669"/>
    <property type="project" value="TreeGrafter"/>
</dbReference>
<dbReference type="PANTHER" id="PTHR30469:SF15">
    <property type="entry name" value="HLYD FAMILY OF SECRETION PROTEINS"/>
    <property type="match status" value="1"/>
</dbReference>